<sequence>MDEKQRLRALVRTRRDARLSAAGDDDSVRSGQQASFTAQLASLTEQLGAGRVACFVSVRGEPETTGYLAWARAHGVEVLLPRVRPGGSLEWSVHEESGLAVGAFSIPEPVGPATPMDASERVDLLLVPAAAVDQTGTRLGWGRGYFDRELARLRAELHDAPPQVFAVVWSDELMDRLPQEPHDIPVDGAVTEESIHRFG</sequence>
<organism evidence="6 7">
    <name type="scientific">Leucobacter komagatae</name>
    <dbReference type="NCBI Taxonomy" id="55969"/>
    <lineage>
        <taxon>Bacteria</taxon>
        <taxon>Bacillati</taxon>
        <taxon>Actinomycetota</taxon>
        <taxon>Actinomycetes</taxon>
        <taxon>Micrococcales</taxon>
        <taxon>Microbacteriaceae</taxon>
        <taxon>Leucobacter</taxon>
    </lineage>
</organism>
<feature type="binding site" evidence="4">
    <location>
        <position position="61"/>
    </location>
    <ligand>
        <name>substrate</name>
    </ligand>
</feature>
<dbReference type="PANTHER" id="PTHR23407">
    <property type="entry name" value="ATPASE INHIBITOR/5-FORMYLTETRAHYDROFOLATE CYCLO-LIGASE"/>
    <property type="match status" value="1"/>
</dbReference>
<dbReference type="Proteomes" id="UP000032120">
    <property type="component" value="Unassembled WGS sequence"/>
</dbReference>
<comment type="similarity">
    <text evidence="1 5">Belongs to the 5-formyltetrahydrofolate cyclo-ligase family.</text>
</comment>
<evidence type="ECO:0000313" key="6">
    <source>
        <dbReference type="EMBL" id="KIP51836.1"/>
    </source>
</evidence>
<comment type="caution">
    <text evidence="6">The sequence shown here is derived from an EMBL/GenBank/DDBJ whole genome shotgun (WGS) entry which is preliminary data.</text>
</comment>
<feature type="binding site" evidence="4">
    <location>
        <position position="56"/>
    </location>
    <ligand>
        <name>substrate</name>
    </ligand>
</feature>
<dbReference type="InterPro" id="IPR037171">
    <property type="entry name" value="NagB/RpiA_transferase-like"/>
</dbReference>
<proteinExistence type="inferred from homology"/>
<evidence type="ECO:0000256" key="5">
    <source>
        <dbReference type="RuleBase" id="RU361279"/>
    </source>
</evidence>
<dbReference type="GO" id="GO:0030272">
    <property type="term" value="F:5-formyltetrahydrofolate cyclo-ligase activity"/>
    <property type="evidence" value="ECO:0007669"/>
    <property type="project" value="UniProtKB-EC"/>
</dbReference>
<dbReference type="SUPFAM" id="SSF100950">
    <property type="entry name" value="NagB/RpiA/CoA transferase-like"/>
    <property type="match status" value="1"/>
</dbReference>
<evidence type="ECO:0000313" key="7">
    <source>
        <dbReference type="Proteomes" id="UP000032120"/>
    </source>
</evidence>
<protein>
    <recommendedName>
        <fullName evidence="5">5-formyltetrahydrofolate cyclo-ligase</fullName>
        <ecNumber evidence="5">6.3.3.2</ecNumber>
    </recommendedName>
</protein>
<dbReference type="PANTHER" id="PTHR23407:SF1">
    <property type="entry name" value="5-FORMYLTETRAHYDROFOLATE CYCLO-LIGASE"/>
    <property type="match status" value="1"/>
</dbReference>
<dbReference type="GO" id="GO:0035999">
    <property type="term" value="P:tetrahydrofolate interconversion"/>
    <property type="evidence" value="ECO:0007669"/>
    <property type="project" value="TreeGrafter"/>
</dbReference>
<name>A0A0D0HW20_9MICO</name>
<dbReference type="GO" id="GO:0005524">
    <property type="term" value="F:ATP binding"/>
    <property type="evidence" value="ECO:0007669"/>
    <property type="project" value="UniProtKB-KW"/>
</dbReference>
<evidence type="ECO:0000256" key="4">
    <source>
        <dbReference type="PIRSR" id="PIRSR006806-1"/>
    </source>
</evidence>
<dbReference type="InterPro" id="IPR024185">
    <property type="entry name" value="FTHF_cligase-like_sf"/>
</dbReference>
<keyword evidence="3 4" id="KW-0067">ATP-binding</keyword>
<dbReference type="NCBIfam" id="TIGR02727">
    <property type="entry name" value="MTHFS_bact"/>
    <property type="match status" value="1"/>
</dbReference>
<evidence type="ECO:0000256" key="1">
    <source>
        <dbReference type="ARBA" id="ARBA00010638"/>
    </source>
</evidence>
<dbReference type="GO" id="GO:0046872">
    <property type="term" value="F:metal ion binding"/>
    <property type="evidence" value="ECO:0007669"/>
    <property type="project" value="UniProtKB-KW"/>
</dbReference>
<dbReference type="OrthoDB" id="3242798at2"/>
<dbReference type="EC" id="6.3.3.2" evidence="5"/>
<evidence type="ECO:0000256" key="2">
    <source>
        <dbReference type="ARBA" id="ARBA00022741"/>
    </source>
</evidence>
<comment type="catalytic activity">
    <reaction evidence="5">
        <text>(6S)-5-formyl-5,6,7,8-tetrahydrofolate + ATP = (6R)-5,10-methenyltetrahydrofolate + ADP + phosphate</text>
        <dbReference type="Rhea" id="RHEA:10488"/>
        <dbReference type="ChEBI" id="CHEBI:30616"/>
        <dbReference type="ChEBI" id="CHEBI:43474"/>
        <dbReference type="ChEBI" id="CHEBI:57455"/>
        <dbReference type="ChEBI" id="CHEBI:57457"/>
        <dbReference type="ChEBI" id="CHEBI:456216"/>
        <dbReference type="EC" id="6.3.3.2"/>
    </reaction>
</comment>
<comment type="cofactor">
    <cofactor evidence="5">
        <name>Mg(2+)</name>
        <dbReference type="ChEBI" id="CHEBI:18420"/>
    </cofactor>
</comment>
<feature type="binding site" evidence="4">
    <location>
        <begin position="4"/>
        <end position="8"/>
    </location>
    <ligand>
        <name>ATP</name>
        <dbReference type="ChEBI" id="CHEBI:30616"/>
    </ligand>
</feature>
<dbReference type="Gene3D" id="3.40.50.10420">
    <property type="entry name" value="NagB/RpiA/CoA transferase-like"/>
    <property type="match status" value="1"/>
</dbReference>
<dbReference type="AlphaFoldDB" id="A0A0D0HW20"/>
<dbReference type="Pfam" id="PF01812">
    <property type="entry name" value="5-FTHF_cyc-lig"/>
    <property type="match status" value="1"/>
</dbReference>
<gene>
    <name evidence="6" type="ORF">SD72_12915</name>
</gene>
<evidence type="ECO:0000256" key="3">
    <source>
        <dbReference type="ARBA" id="ARBA00022840"/>
    </source>
</evidence>
<keyword evidence="5" id="KW-0479">Metal-binding</keyword>
<dbReference type="GO" id="GO:0009396">
    <property type="term" value="P:folic acid-containing compound biosynthetic process"/>
    <property type="evidence" value="ECO:0007669"/>
    <property type="project" value="TreeGrafter"/>
</dbReference>
<accession>A0A0D0HW20</accession>
<keyword evidence="7" id="KW-1185">Reference proteome</keyword>
<dbReference type="EMBL" id="JXSQ01000021">
    <property type="protein sequence ID" value="KIP51836.1"/>
    <property type="molecule type" value="Genomic_DNA"/>
</dbReference>
<dbReference type="InterPro" id="IPR002698">
    <property type="entry name" value="FTHF_cligase"/>
</dbReference>
<keyword evidence="5" id="KW-0460">Magnesium</keyword>
<keyword evidence="2 4" id="KW-0547">Nucleotide-binding</keyword>
<dbReference type="RefSeq" id="WP_052492679.1">
    <property type="nucleotide sequence ID" value="NZ_JXSQ01000021.1"/>
</dbReference>
<reference evidence="6 7" key="1">
    <citation type="submission" date="2015-01" db="EMBL/GenBank/DDBJ databases">
        <title>Draft genome sequence of Leucobacter komagatae strain VKM ST2845.</title>
        <authorList>
            <person name="Karlyshev A.V."/>
            <person name="Kudryashova E.B."/>
        </authorList>
    </citation>
    <scope>NUCLEOTIDE SEQUENCE [LARGE SCALE GENOMIC DNA]</scope>
    <source>
        <strain evidence="6 7">VKM ST2845</strain>
    </source>
</reference>
<dbReference type="PIRSF" id="PIRSF006806">
    <property type="entry name" value="FTHF_cligase"/>
    <property type="match status" value="1"/>
</dbReference>